<accession>A0ABR1PPZ7</accession>
<organism evidence="2 3">
    <name type="scientific">Diaporthe eres</name>
    <name type="common">Phomopsis oblonga</name>
    <dbReference type="NCBI Taxonomy" id="83184"/>
    <lineage>
        <taxon>Eukaryota</taxon>
        <taxon>Fungi</taxon>
        <taxon>Dikarya</taxon>
        <taxon>Ascomycota</taxon>
        <taxon>Pezizomycotina</taxon>
        <taxon>Sordariomycetes</taxon>
        <taxon>Sordariomycetidae</taxon>
        <taxon>Diaporthales</taxon>
        <taxon>Diaporthaceae</taxon>
        <taxon>Diaporthe</taxon>
        <taxon>Diaporthe eres species complex</taxon>
    </lineage>
</organism>
<sequence length="179" mass="20256">MAFTLTNEELQRLQHLQRLHHTQQLQQAAASHQPQTNGPAAHHAARATQGRRRRREAAGDPATERMINEVGLLNRRNRPAFKIWYRRYRQTMRGELAQSWARMSADAARYGVSRPEWFIMVSSGDELREFLQGLGGGQKLALFDLAMVRQAEKGDITRDKVAVFNTVNGRPGDLPLGTA</sequence>
<evidence type="ECO:0000313" key="3">
    <source>
        <dbReference type="Proteomes" id="UP001430848"/>
    </source>
</evidence>
<protein>
    <submittedName>
        <fullName evidence="2">Uncharacterized protein</fullName>
    </submittedName>
</protein>
<comment type="caution">
    <text evidence="2">The sequence shown here is derived from an EMBL/GenBank/DDBJ whole genome shotgun (WGS) entry which is preliminary data.</text>
</comment>
<gene>
    <name evidence="2" type="ORF">SLS63_000157</name>
</gene>
<proteinExistence type="predicted"/>
<keyword evidence="3" id="KW-1185">Reference proteome</keyword>
<feature type="compositionally biased region" description="Low complexity" evidence="1">
    <location>
        <begin position="22"/>
        <end position="42"/>
    </location>
</feature>
<dbReference type="EMBL" id="JAKNSF020000001">
    <property type="protein sequence ID" value="KAK7742593.1"/>
    <property type="molecule type" value="Genomic_DNA"/>
</dbReference>
<feature type="compositionally biased region" description="Basic residues" evidence="1">
    <location>
        <begin position="43"/>
        <end position="55"/>
    </location>
</feature>
<dbReference type="Proteomes" id="UP001430848">
    <property type="component" value="Unassembled WGS sequence"/>
</dbReference>
<evidence type="ECO:0000256" key="1">
    <source>
        <dbReference type="SAM" id="MobiDB-lite"/>
    </source>
</evidence>
<feature type="region of interest" description="Disordered" evidence="1">
    <location>
        <begin position="22"/>
        <end position="61"/>
    </location>
</feature>
<evidence type="ECO:0000313" key="2">
    <source>
        <dbReference type="EMBL" id="KAK7742593.1"/>
    </source>
</evidence>
<reference evidence="2 3" key="1">
    <citation type="submission" date="2024-02" db="EMBL/GenBank/DDBJ databases">
        <title>De novo assembly and annotation of 12 fungi associated with fruit tree decline syndrome in Ontario, Canada.</title>
        <authorList>
            <person name="Sulman M."/>
            <person name="Ellouze W."/>
            <person name="Ilyukhin E."/>
        </authorList>
    </citation>
    <scope>NUCLEOTIDE SEQUENCE [LARGE SCALE GENOMIC DNA]</scope>
    <source>
        <strain evidence="2 3">M169</strain>
    </source>
</reference>
<name>A0ABR1PPZ7_DIAER</name>